<accession>A0AAJ3G0T9</accession>
<reference evidence="2 3" key="1">
    <citation type="journal article" date="2020" name="Front. Plant Sci.">
        <title>Isolation of Rhizosphere Bacteria That Improve Quality and Water Stress Tolerance in Greenhouse Ornamentals.</title>
        <authorList>
            <person name="Nordstedt N.P."/>
            <person name="Jones M.L."/>
        </authorList>
    </citation>
    <scope>NUCLEOTIDE SEQUENCE [LARGE SCALE GENOMIC DNA]</scope>
    <source>
        <strain evidence="2 3">C2F7</strain>
    </source>
</reference>
<evidence type="ECO:0000256" key="1">
    <source>
        <dbReference type="SAM" id="MobiDB-lite"/>
    </source>
</evidence>
<gene>
    <name evidence="2" type="ORF">HNO85_26550</name>
</gene>
<evidence type="ECO:0000313" key="2">
    <source>
        <dbReference type="EMBL" id="NUT84519.1"/>
    </source>
</evidence>
<feature type="compositionally biased region" description="Pro residues" evidence="1">
    <location>
        <begin position="36"/>
        <end position="49"/>
    </location>
</feature>
<dbReference type="EMBL" id="JABFMS010000094">
    <property type="protein sequence ID" value="NUT84519.1"/>
    <property type="molecule type" value="Genomic_DNA"/>
</dbReference>
<dbReference type="Proteomes" id="UP000562723">
    <property type="component" value="Unassembled WGS sequence"/>
</dbReference>
<organism evidence="2 3">
    <name type="scientific">Pseudomonas brassicacearum</name>
    <dbReference type="NCBI Taxonomy" id="930166"/>
    <lineage>
        <taxon>Bacteria</taxon>
        <taxon>Pseudomonadati</taxon>
        <taxon>Pseudomonadota</taxon>
        <taxon>Gammaproteobacteria</taxon>
        <taxon>Pseudomonadales</taxon>
        <taxon>Pseudomonadaceae</taxon>
        <taxon>Pseudomonas</taxon>
    </lineage>
</organism>
<name>A0AAJ3G0T9_9PSED</name>
<protein>
    <submittedName>
        <fullName evidence="2">Uncharacterized protein</fullName>
    </submittedName>
</protein>
<dbReference type="AlphaFoldDB" id="A0AAJ3G0T9"/>
<comment type="caution">
    <text evidence="2">The sequence shown here is derived from an EMBL/GenBank/DDBJ whole genome shotgun (WGS) entry which is preliminary data.</text>
</comment>
<feature type="compositionally biased region" description="Pro residues" evidence="1">
    <location>
        <begin position="18"/>
        <end position="27"/>
    </location>
</feature>
<evidence type="ECO:0000313" key="3">
    <source>
        <dbReference type="Proteomes" id="UP000562723"/>
    </source>
</evidence>
<feature type="region of interest" description="Disordered" evidence="1">
    <location>
        <begin position="1"/>
        <end position="64"/>
    </location>
</feature>
<feature type="compositionally biased region" description="Basic and acidic residues" evidence="1">
    <location>
        <begin position="50"/>
        <end position="64"/>
    </location>
</feature>
<dbReference type="RefSeq" id="WP_081264374.1">
    <property type="nucleotide sequence ID" value="NZ_JABFMS010000094.1"/>
</dbReference>
<proteinExistence type="predicted"/>
<sequence length="64" mass="6922">MNIPIPAETPDPNIDDPTLPPPGPDPEPIPEKDPPLDPQPPLGDPPSEAPPERVRFKRSNKETG</sequence>